<evidence type="ECO:0000256" key="1">
    <source>
        <dbReference type="ARBA" id="ARBA00004123"/>
    </source>
</evidence>
<dbReference type="VEuPathDB" id="FungiDB:GWK60_K06831"/>
<comment type="caution">
    <text evidence="14">The sequence shown here is derived from an EMBL/GenBank/DDBJ whole genome shotgun (WGS) entry which is preliminary data.</text>
</comment>
<accession>A0A0W0C6Q0</accession>
<evidence type="ECO:0000256" key="5">
    <source>
        <dbReference type="ARBA" id="ARBA00022833"/>
    </source>
</evidence>
<dbReference type="InterPro" id="IPR056751">
    <property type="entry name" value="PAS_13"/>
</dbReference>
<feature type="domain" description="Zn(2)-C6 fungal-type" evidence="12">
    <location>
        <begin position="67"/>
        <end position="98"/>
    </location>
</feature>
<comment type="similarity">
    <text evidence="2">Belongs to the ERT1/acuK family.</text>
</comment>
<dbReference type="EMBL" id="LLZZ01000194">
    <property type="protein sequence ID" value="KTA95031.1"/>
    <property type="molecule type" value="Genomic_DNA"/>
</dbReference>
<feature type="compositionally biased region" description="Low complexity" evidence="11">
    <location>
        <begin position="224"/>
        <end position="243"/>
    </location>
</feature>
<dbReference type="VEuPathDB" id="FungiDB:CAGL0K06985g"/>
<dbReference type="GO" id="GO:0006094">
    <property type="term" value="P:gluconeogenesis"/>
    <property type="evidence" value="ECO:0007669"/>
    <property type="project" value="UniProtKB-KW"/>
</dbReference>
<dbReference type="SUPFAM" id="SSF57701">
    <property type="entry name" value="Zn2/Cys6 DNA-binding domain"/>
    <property type="match status" value="1"/>
</dbReference>
<keyword evidence="10" id="KW-0539">Nucleus</keyword>
<name>A0A0W0C6Q0_CANGB</name>
<dbReference type="SUPFAM" id="SSF55785">
    <property type="entry name" value="PYP-like sensor domain (PAS domain)"/>
    <property type="match status" value="1"/>
</dbReference>
<evidence type="ECO:0000313" key="14">
    <source>
        <dbReference type="EMBL" id="KTA95031.1"/>
    </source>
</evidence>
<feature type="domain" description="PAS" evidence="13">
    <location>
        <begin position="476"/>
        <end position="548"/>
    </location>
</feature>
<evidence type="ECO:0000256" key="7">
    <source>
        <dbReference type="ARBA" id="ARBA00023125"/>
    </source>
</evidence>
<dbReference type="PROSITE" id="PS50048">
    <property type="entry name" value="ZN2_CY6_FUNGAL_2"/>
    <property type="match status" value="1"/>
</dbReference>
<evidence type="ECO:0000256" key="4">
    <source>
        <dbReference type="ARBA" id="ARBA00022723"/>
    </source>
</evidence>
<dbReference type="GO" id="GO:0009267">
    <property type="term" value="P:cellular response to starvation"/>
    <property type="evidence" value="ECO:0007669"/>
    <property type="project" value="TreeGrafter"/>
</dbReference>
<dbReference type="Gene3D" id="3.30.450.20">
    <property type="entry name" value="PAS domain"/>
    <property type="match status" value="1"/>
</dbReference>
<evidence type="ECO:0000256" key="6">
    <source>
        <dbReference type="ARBA" id="ARBA00023015"/>
    </source>
</evidence>
<evidence type="ECO:0000256" key="11">
    <source>
        <dbReference type="SAM" id="MobiDB-lite"/>
    </source>
</evidence>
<organism evidence="14 15">
    <name type="scientific">Candida glabrata</name>
    <name type="common">Yeast</name>
    <name type="synonym">Torulopsis glabrata</name>
    <dbReference type="NCBI Taxonomy" id="5478"/>
    <lineage>
        <taxon>Eukaryota</taxon>
        <taxon>Fungi</taxon>
        <taxon>Dikarya</taxon>
        <taxon>Ascomycota</taxon>
        <taxon>Saccharomycotina</taxon>
        <taxon>Saccharomycetes</taxon>
        <taxon>Saccharomycetales</taxon>
        <taxon>Saccharomycetaceae</taxon>
        <taxon>Nakaseomyces</taxon>
    </lineage>
</organism>
<evidence type="ECO:0000256" key="3">
    <source>
        <dbReference type="ARBA" id="ARBA00022432"/>
    </source>
</evidence>
<evidence type="ECO:0000259" key="12">
    <source>
        <dbReference type="PROSITE" id="PS50048"/>
    </source>
</evidence>
<evidence type="ECO:0000256" key="10">
    <source>
        <dbReference type="ARBA" id="ARBA00023242"/>
    </source>
</evidence>
<feature type="compositionally biased region" description="Polar residues" evidence="11">
    <location>
        <begin position="244"/>
        <end position="260"/>
    </location>
</feature>
<proteinExistence type="inferred from homology"/>
<keyword evidence="6" id="KW-0805">Transcription regulation</keyword>
<dbReference type="GO" id="GO:0000977">
    <property type="term" value="F:RNA polymerase II transcription regulatory region sequence-specific DNA binding"/>
    <property type="evidence" value="ECO:0007669"/>
    <property type="project" value="TreeGrafter"/>
</dbReference>
<dbReference type="GO" id="GO:0005634">
    <property type="term" value="C:nucleus"/>
    <property type="evidence" value="ECO:0007669"/>
    <property type="project" value="UniProtKB-SubCell"/>
</dbReference>
<dbReference type="CDD" id="cd00067">
    <property type="entry name" value="GAL4"/>
    <property type="match status" value="1"/>
</dbReference>
<dbReference type="AlphaFoldDB" id="A0A0W0C6Q0"/>
<evidence type="ECO:0000256" key="8">
    <source>
        <dbReference type="ARBA" id="ARBA00023159"/>
    </source>
</evidence>
<dbReference type="GO" id="GO:0045944">
    <property type="term" value="P:positive regulation of transcription by RNA polymerase II"/>
    <property type="evidence" value="ECO:0007669"/>
    <property type="project" value="EnsemblFungi"/>
</dbReference>
<dbReference type="InterPro" id="IPR001138">
    <property type="entry name" value="Zn2Cys6_DnaBD"/>
</dbReference>
<dbReference type="VEuPathDB" id="FungiDB:B1J91_K06985g"/>
<dbReference type="VEuPathDB" id="FungiDB:GVI51_K06831"/>
<dbReference type="PANTHER" id="PTHR47659">
    <property type="entry name" value="ZN(II)2CYS6 TRANSCRIPTION FACTOR (EUROFUNG)-RELATED"/>
    <property type="match status" value="1"/>
</dbReference>
<evidence type="ECO:0000256" key="9">
    <source>
        <dbReference type="ARBA" id="ARBA00023163"/>
    </source>
</evidence>
<evidence type="ECO:0000313" key="15">
    <source>
        <dbReference type="Proteomes" id="UP000054886"/>
    </source>
</evidence>
<feature type="region of interest" description="Disordered" evidence="11">
    <location>
        <begin position="209"/>
        <end position="260"/>
    </location>
</feature>
<dbReference type="GO" id="GO:0001227">
    <property type="term" value="F:DNA-binding transcription repressor activity, RNA polymerase II-specific"/>
    <property type="evidence" value="ECO:0007669"/>
    <property type="project" value="EnsemblFungi"/>
</dbReference>
<dbReference type="InterPro" id="IPR035965">
    <property type="entry name" value="PAS-like_dom_sf"/>
</dbReference>
<dbReference type="Pfam" id="PF24990">
    <property type="entry name" value="PAS_13"/>
    <property type="match status" value="1"/>
</dbReference>
<dbReference type="Proteomes" id="UP000054886">
    <property type="component" value="Unassembled WGS sequence"/>
</dbReference>
<evidence type="ECO:0000259" key="13">
    <source>
        <dbReference type="PROSITE" id="PS50112"/>
    </source>
</evidence>
<feature type="compositionally biased region" description="Low complexity" evidence="11">
    <location>
        <begin position="43"/>
        <end position="55"/>
    </location>
</feature>
<dbReference type="SMART" id="SM00091">
    <property type="entry name" value="PAS"/>
    <property type="match status" value="1"/>
</dbReference>
<feature type="compositionally biased region" description="Polar residues" evidence="11">
    <location>
        <begin position="1"/>
        <end position="42"/>
    </location>
</feature>
<gene>
    <name evidence="14" type="ORF">AO440_003549</name>
</gene>
<dbReference type="GO" id="GO:0008270">
    <property type="term" value="F:zinc ion binding"/>
    <property type="evidence" value="ECO:0007669"/>
    <property type="project" value="InterPro"/>
</dbReference>
<keyword evidence="3" id="KW-0312">Gluconeogenesis</keyword>
<dbReference type="GO" id="GO:0045991">
    <property type="term" value="P:carbon catabolite activation of transcription"/>
    <property type="evidence" value="ECO:0007669"/>
    <property type="project" value="EnsemblFungi"/>
</dbReference>
<keyword evidence="9" id="KW-0804">Transcription</keyword>
<dbReference type="InterPro" id="IPR000014">
    <property type="entry name" value="PAS"/>
</dbReference>
<dbReference type="CDD" id="cd00130">
    <property type="entry name" value="PAS"/>
    <property type="match status" value="1"/>
</dbReference>
<dbReference type="PROSITE" id="PS50112">
    <property type="entry name" value="PAS"/>
    <property type="match status" value="1"/>
</dbReference>
<feature type="region of interest" description="Disordered" evidence="11">
    <location>
        <begin position="1"/>
        <end position="59"/>
    </location>
</feature>
<reference evidence="14 15" key="1">
    <citation type="submission" date="2015-10" db="EMBL/GenBank/DDBJ databases">
        <title>Draft genomes sequences of Candida glabrata isolates 1A, 1B, 2A, 2B, 3A and 3B.</title>
        <authorList>
            <person name="Haavelsrud O.E."/>
            <person name="Gaustad P."/>
        </authorList>
    </citation>
    <scope>NUCLEOTIDE SEQUENCE [LARGE SCALE GENOMIC DNA]</scope>
    <source>
        <strain evidence="14">910700640</strain>
    </source>
</reference>
<protein>
    <submittedName>
        <fullName evidence="14">Transcription activator of gluconeogenesis ERT1</fullName>
    </submittedName>
</protein>
<dbReference type="PANTHER" id="PTHR47659:SF1">
    <property type="entry name" value="TRANSCRIPTION ACTIVATOR OF GLUCONEOGENESIS ERT1"/>
    <property type="match status" value="1"/>
</dbReference>
<dbReference type="PROSITE" id="PS00463">
    <property type="entry name" value="ZN2_CY6_FUNGAL_1"/>
    <property type="match status" value="1"/>
</dbReference>
<dbReference type="NCBIfam" id="TIGR00229">
    <property type="entry name" value="sensory_box"/>
    <property type="match status" value="1"/>
</dbReference>
<dbReference type="GO" id="GO:0045013">
    <property type="term" value="P:carbon catabolite repression of transcription"/>
    <property type="evidence" value="ECO:0007669"/>
    <property type="project" value="EnsemblFungi"/>
</dbReference>
<comment type="subcellular location">
    <subcellularLocation>
        <location evidence="1">Nucleus</location>
    </subcellularLocation>
</comment>
<dbReference type="SMART" id="SM00066">
    <property type="entry name" value="GAL4"/>
    <property type="match status" value="1"/>
</dbReference>
<evidence type="ECO:0000256" key="2">
    <source>
        <dbReference type="ARBA" id="ARBA00010855"/>
    </source>
</evidence>
<keyword evidence="8" id="KW-0010">Activator</keyword>
<dbReference type="InterPro" id="IPR036864">
    <property type="entry name" value="Zn2-C6_fun-type_DNA-bd_sf"/>
</dbReference>
<dbReference type="Pfam" id="PF00172">
    <property type="entry name" value="Zn_clus"/>
    <property type="match status" value="1"/>
</dbReference>
<keyword evidence="5" id="KW-0862">Zinc</keyword>
<keyword evidence="7" id="KW-0238">DNA-binding</keyword>
<sequence length="596" mass="68217">MNNATSYYRTSGEQDGQLTSTLPSGSTSNTNVRYSSNDNSDGTIQSDTSISQTSHTIKKKRKNTNVACVNCSRNHSSCEQKRPCSRCIKKGIANTCVDAPRKKKKYLEGIDALPIRVGSNTPHYGTPLQIGYHSASFIDNQQYGQTPRHSIGDFNDIYPTSYKSYPENRYNVRNDQAHRFQSYAANSEYSVLSTIVRQNSLNNNNHQIIHRNRDTITSPGPIQSYNSISSELNSPSSSSPKSNGLTRNNSMSPNAKNFDLNSQQHDTYAHKPPQPYPSSKSHIYSILLGDYGKEILQSQVNLYANHFPLVPFLSVDGTLDFKRIYPSDPSKTENTDSFFNTKINQYYVNNEFLTFPELKYKIDSGKVEKVTDTENYAVSVSVECPPPDGSRLYNNVEWDHSLKYGTPVEIYKLINEPFSHTPGFRHLLQYLRKRFSQKDLVSMCQNMAYFRPIFIACSITLTEEDMIFMEQCYQRTLLQYVKFIQEIGTPTVVWRRNGQISYVNDEFEILSGWKREELLDKMSFIVEIIDDESVREYFKTFARIAYNNIKGSEQMDVCRLLTPIRNQVIECKCIWTLKRDMSGLPLMILGNFLPVL</sequence>
<keyword evidence="4" id="KW-0479">Metal-binding</keyword>
<dbReference type="GO" id="GO:0045722">
    <property type="term" value="P:positive regulation of gluconeogenesis"/>
    <property type="evidence" value="ECO:0007669"/>
    <property type="project" value="EnsemblFungi"/>
</dbReference>
<dbReference type="InterPro" id="IPR050335">
    <property type="entry name" value="ERT1_acuK_gluconeogen_tf"/>
</dbReference>